<dbReference type="InterPro" id="IPR015943">
    <property type="entry name" value="WD40/YVTN_repeat-like_dom_sf"/>
</dbReference>
<organism evidence="1 2">
    <name type="scientific">Umezawaea tangerina</name>
    <dbReference type="NCBI Taxonomy" id="84725"/>
    <lineage>
        <taxon>Bacteria</taxon>
        <taxon>Bacillati</taxon>
        <taxon>Actinomycetota</taxon>
        <taxon>Actinomycetes</taxon>
        <taxon>Pseudonocardiales</taxon>
        <taxon>Pseudonocardiaceae</taxon>
        <taxon>Umezawaea</taxon>
    </lineage>
</organism>
<gene>
    <name evidence="1" type="ORF">CLV43_108301</name>
</gene>
<name>A0A2T0SZQ7_9PSEU</name>
<dbReference type="AlphaFoldDB" id="A0A2T0SZQ7"/>
<reference evidence="1 2" key="1">
    <citation type="submission" date="2018-03" db="EMBL/GenBank/DDBJ databases">
        <title>Genomic Encyclopedia of Archaeal and Bacterial Type Strains, Phase II (KMG-II): from individual species to whole genera.</title>
        <authorList>
            <person name="Goeker M."/>
        </authorList>
    </citation>
    <scope>NUCLEOTIDE SEQUENCE [LARGE SCALE GENOMIC DNA]</scope>
    <source>
        <strain evidence="1 2">DSM 44720</strain>
    </source>
</reference>
<dbReference type="Proteomes" id="UP000239494">
    <property type="component" value="Unassembled WGS sequence"/>
</dbReference>
<keyword evidence="2" id="KW-1185">Reference proteome</keyword>
<dbReference type="SUPFAM" id="SSF50998">
    <property type="entry name" value="Quinoprotein alcohol dehydrogenase-like"/>
    <property type="match status" value="2"/>
</dbReference>
<dbReference type="EMBL" id="PVTF01000008">
    <property type="protein sequence ID" value="PRY38901.1"/>
    <property type="molecule type" value="Genomic_DNA"/>
</dbReference>
<comment type="caution">
    <text evidence="1">The sequence shown here is derived from an EMBL/GenBank/DDBJ whole genome shotgun (WGS) entry which is preliminary data.</text>
</comment>
<accession>A0A2T0SZQ7</accession>
<dbReference type="OrthoDB" id="4284044at2"/>
<protein>
    <submittedName>
        <fullName evidence="1">Putative pyrroloquinoline-quinone binding quinoprotein</fullName>
    </submittedName>
</protein>
<proteinExistence type="predicted"/>
<dbReference type="Gene3D" id="2.130.10.10">
    <property type="entry name" value="YVTN repeat-like/Quinoprotein amine dehydrogenase"/>
    <property type="match status" value="2"/>
</dbReference>
<sequence>MESKARIVRVIEYPGNGFFVADVAGHIHRLDHDLTLRQSSIDSPGRQPFYALVTDGTSVVGKDRLGNIARWDADSLDMLDYLHSAALRDSSLPEEEEPSLTLARGIAIWGDKVYTSTGYLQLAVLDLVGLRVRELRESPTGDAPIEWICTEADGLHALSDKLGRLFLGDLDTLEFPTVVQIDAESNLHRVRYDRAFDRFWVTQDSGIGDSRKVANGVVTITRSGELDQNNLFASDDVECMELSRDGTSVYVGGFDGVVHQFDNRTPELKIARTYGPFSHQISDLVVGEDGAVTVLTQDGELRTFTESGEIRDRHPFRRQAVWDMQPTVEDERVLLLATDHGVTRAKFTASDVSGPALVVQESEELDRGFVRRVVPVPGGWVAATRQQFILRSGPDGIAWEKRFDGLIHTISVAPDFRTVLAATNNGGFELDLETGDVLRSLSISDNPLWASCYLPNGDAVLGTHSGKVCVFDAGSRITAEVELIDYPKRMWLHDGELMVSGAGGVQQLDLATNSVRAIWGEALSNTCENAAVVDDARMYIVTYDQQLGAYDYASGELIGILEDLPDIPKAITVLTDENGSHLVVGGRSGFLRTYRLAKDGTVLAGRDIYLPRHADPGSTRIPVSTVRDH</sequence>
<evidence type="ECO:0000313" key="1">
    <source>
        <dbReference type="EMBL" id="PRY38901.1"/>
    </source>
</evidence>
<dbReference type="InterPro" id="IPR011047">
    <property type="entry name" value="Quinoprotein_ADH-like_sf"/>
</dbReference>
<evidence type="ECO:0000313" key="2">
    <source>
        <dbReference type="Proteomes" id="UP000239494"/>
    </source>
</evidence>